<name>A0A7S3VUD4_DUNTE</name>
<dbReference type="AlphaFoldDB" id="A0A7S3VUD4"/>
<dbReference type="EMBL" id="HBIP01036820">
    <property type="protein sequence ID" value="CAE0507224.1"/>
    <property type="molecule type" value="Transcribed_RNA"/>
</dbReference>
<evidence type="ECO:0000256" key="2">
    <source>
        <dbReference type="SAM" id="Phobius"/>
    </source>
</evidence>
<keyword evidence="2" id="KW-0472">Membrane</keyword>
<feature type="region of interest" description="Disordered" evidence="1">
    <location>
        <begin position="149"/>
        <end position="171"/>
    </location>
</feature>
<feature type="compositionally biased region" description="Basic residues" evidence="1">
    <location>
        <begin position="289"/>
        <end position="303"/>
    </location>
</feature>
<sequence length="317" mass="32901">MGLADMMKQAVRPPQDRTALADWLVFLSLVSLVTSLGAASLAAAAFVSSVAVLLGGWILSGACVLGGCLFIGLSCTAGALAGGAAVCTILLKTASSILSRIAPSLHGWMLQKYLGALALVGWCTGAPGLRSGAPLASASLAATNHLAEPSVRKQLHHSPSKAKDAQPYGHGPWTDVVAQPLFEEENSMVPLHAQFLARNLPEHTSTAGTAREHVPNGAASQTHQGLAQPPSPDCHKPCSSKEDRDVQRHPRTASLTADQLAAMPTGPQLGPPSGDVASDVTNTSQASSKSRKAARYKANKQKQKQQAEDPVGAEQHV</sequence>
<keyword evidence="2" id="KW-1133">Transmembrane helix</keyword>
<feature type="transmembrane region" description="Helical" evidence="2">
    <location>
        <begin position="58"/>
        <end position="91"/>
    </location>
</feature>
<accession>A0A7S3VUD4</accession>
<feature type="compositionally biased region" description="Basic and acidic residues" evidence="1">
    <location>
        <begin position="233"/>
        <end position="248"/>
    </location>
</feature>
<feature type="region of interest" description="Disordered" evidence="1">
    <location>
        <begin position="216"/>
        <end position="317"/>
    </location>
</feature>
<keyword evidence="2" id="KW-0812">Transmembrane</keyword>
<reference evidence="3" key="1">
    <citation type="submission" date="2021-01" db="EMBL/GenBank/DDBJ databases">
        <authorList>
            <person name="Corre E."/>
            <person name="Pelletier E."/>
            <person name="Niang G."/>
            <person name="Scheremetjew M."/>
            <person name="Finn R."/>
            <person name="Kale V."/>
            <person name="Holt S."/>
            <person name="Cochrane G."/>
            <person name="Meng A."/>
            <person name="Brown T."/>
            <person name="Cohen L."/>
        </authorList>
    </citation>
    <scope>NUCLEOTIDE SEQUENCE</scope>
    <source>
        <strain evidence="3">CCMP1320</strain>
    </source>
</reference>
<evidence type="ECO:0000313" key="3">
    <source>
        <dbReference type="EMBL" id="CAE0507224.1"/>
    </source>
</evidence>
<proteinExistence type="predicted"/>
<gene>
    <name evidence="3" type="ORF">DTER00134_LOCUS22300</name>
</gene>
<organism evidence="3">
    <name type="scientific">Dunaliella tertiolecta</name>
    <name type="common">Green alga</name>
    <dbReference type="NCBI Taxonomy" id="3047"/>
    <lineage>
        <taxon>Eukaryota</taxon>
        <taxon>Viridiplantae</taxon>
        <taxon>Chlorophyta</taxon>
        <taxon>core chlorophytes</taxon>
        <taxon>Chlorophyceae</taxon>
        <taxon>CS clade</taxon>
        <taxon>Chlamydomonadales</taxon>
        <taxon>Dunaliellaceae</taxon>
        <taxon>Dunaliella</taxon>
    </lineage>
</organism>
<feature type="transmembrane region" description="Helical" evidence="2">
    <location>
        <begin position="20"/>
        <end position="46"/>
    </location>
</feature>
<evidence type="ECO:0000256" key="1">
    <source>
        <dbReference type="SAM" id="MobiDB-lite"/>
    </source>
</evidence>
<protein>
    <submittedName>
        <fullName evidence="3">Uncharacterized protein</fullName>
    </submittedName>
</protein>